<protein>
    <submittedName>
        <fullName evidence="1">Uncharacterized protein</fullName>
    </submittedName>
</protein>
<comment type="caution">
    <text evidence="1">The sequence shown here is derived from an EMBL/GenBank/DDBJ whole genome shotgun (WGS) entry which is preliminary data.</text>
</comment>
<proteinExistence type="predicted"/>
<name>A0A0V0ZXQ9_9BILA</name>
<gene>
    <name evidence="1" type="ORF">T12_8993</name>
</gene>
<sequence length="163" mass="18892">LMLRASFQSNKRLDGQLTNSTPHLPYLLQAVEIVFNSRRQTDRHNVKVMLRNCHLPMTIAWFASALQATQATRTFAFANNNHNFLDKQFSTTAVTITTTTTTTNFHCIHTLSQSRVPRVTMLLLLYFLQLIHTKHFSFDYGIDGWDVFVETFLQCYYCYIVCA</sequence>
<dbReference type="AlphaFoldDB" id="A0A0V0ZXQ9"/>
<feature type="non-terminal residue" evidence="1">
    <location>
        <position position="1"/>
    </location>
</feature>
<organism evidence="1 2">
    <name type="scientific">Trichinella patagoniensis</name>
    <dbReference type="NCBI Taxonomy" id="990121"/>
    <lineage>
        <taxon>Eukaryota</taxon>
        <taxon>Metazoa</taxon>
        <taxon>Ecdysozoa</taxon>
        <taxon>Nematoda</taxon>
        <taxon>Enoplea</taxon>
        <taxon>Dorylaimia</taxon>
        <taxon>Trichinellida</taxon>
        <taxon>Trichinellidae</taxon>
        <taxon>Trichinella</taxon>
    </lineage>
</organism>
<dbReference type="EMBL" id="JYDQ01000060">
    <property type="protein sequence ID" value="KRY17510.1"/>
    <property type="molecule type" value="Genomic_DNA"/>
</dbReference>
<keyword evidence="2" id="KW-1185">Reference proteome</keyword>
<evidence type="ECO:0000313" key="1">
    <source>
        <dbReference type="EMBL" id="KRY17510.1"/>
    </source>
</evidence>
<evidence type="ECO:0000313" key="2">
    <source>
        <dbReference type="Proteomes" id="UP000054783"/>
    </source>
</evidence>
<accession>A0A0V0ZXQ9</accession>
<reference evidence="1 2" key="1">
    <citation type="submission" date="2015-01" db="EMBL/GenBank/DDBJ databases">
        <title>Evolution of Trichinella species and genotypes.</title>
        <authorList>
            <person name="Korhonen P.K."/>
            <person name="Edoardo P."/>
            <person name="Giuseppe L.R."/>
            <person name="Gasser R.B."/>
        </authorList>
    </citation>
    <scope>NUCLEOTIDE SEQUENCE [LARGE SCALE GENOMIC DNA]</scope>
    <source>
        <strain evidence="1">ISS2496</strain>
    </source>
</reference>
<dbReference type="Proteomes" id="UP000054783">
    <property type="component" value="Unassembled WGS sequence"/>
</dbReference>